<dbReference type="SUPFAM" id="SSF111369">
    <property type="entry name" value="HlyD-like secretion proteins"/>
    <property type="match status" value="1"/>
</dbReference>
<sequence length="328" mass="34764">MPTSRRQQIQRLILPAVAGGCLIFAISAVIRPERTRADPPATPPTAAYASTVAGIGTIEPQSELIAVAAEVPGVIRSVLVQPGDRVAQGQPLFRLDSRAAQAAVATAQADAASAQAAARQAEVALADERQRLSLFEAVDDPRALSGDELERRRFAVRRAEAALAQARASAAAARAQAQARRVDLDRLTVAAPIAGRIFRVDVRPGEYAPAGPASQPLIAMGEDARLHVRAEFDEADAGRLTRSGRAYGTLRGQAERRIPLTLVRIEPQVVEKRALSGGSERVDTRVVEVIFAFDPAAAPAYLGQRMDVFVEAAPSATQAGTRPAEPAR</sequence>
<dbReference type="PANTHER" id="PTHR30469:SF15">
    <property type="entry name" value="HLYD FAMILY OF SECRETION PROTEINS"/>
    <property type="match status" value="1"/>
</dbReference>
<comment type="caution">
    <text evidence="3">The sequence shown here is derived from an EMBL/GenBank/DDBJ whole genome shotgun (WGS) entry which is preliminary data.</text>
</comment>
<dbReference type="GO" id="GO:0015562">
    <property type="term" value="F:efflux transmembrane transporter activity"/>
    <property type="evidence" value="ECO:0007669"/>
    <property type="project" value="TreeGrafter"/>
</dbReference>
<dbReference type="Gene3D" id="2.40.30.170">
    <property type="match status" value="1"/>
</dbReference>
<proteinExistence type="predicted"/>
<keyword evidence="1" id="KW-0812">Transmembrane</keyword>
<feature type="transmembrane region" description="Helical" evidence="1">
    <location>
        <begin position="12"/>
        <end position="30"/>
    </location>
</feature>
<evidence type="ECO:0000313" key="4">
    <source>
        <dbReference type="Proteomes" id="UP000215595"/>
    </source>
</evidence>
<keyword evidence="1" id="KW-0472">Membrane</keyword>
<reference evidence="3 4" key="1">
    <citation type="submission" date="2017-03" db="EMBL/GenBank/DDBJ databases">
        <title>Lifting the veil on microbial sulfur biogeochemistry in mining wastewaters.</title>
        <authorList>
            <person name="Kantor R.S."/>
            <person name="Colenbrander Nelson T."/>
            <person name="Marshall S."/>
            <person name="Bennett D."/>
            <person name="Apte S."/>
            <person name="Camacho D."/>
            <person name="Thomas B.C."/>
            <person name="Warren L.A."/>
            <person name="Banfield J.F."/>
        </authorList>
    </citation>
    <scope>NUCLEOTIDE SEQUENCE [LARGE SCALE GENOMIC DNA]</scope>
    <source>
        <strain evidence="3">32-69-9</strain>
    </source>
</reference>
<dbReference type="Gene3D" id="1.10.287.470">
    <property type="entry name" value="Helix hairpin bin"/>
    <property type="match status" value="1"/>
</dbReference>
<dbReference type="EMBL" id="NCEB01000001">
    <property type="protein sequence ID" value="OYX36088.1"/>
    <property type="molecule type" value="Genomic_DNA"/>
</dbReference>
<evidence type="ECO:0000259" key="2">
    <source>
        <dbReference type="Pfam" id="PF25917"/>
    </source>
</evidence>
<dbReference type="Gene3D" id="2.40.50.100">
    <property type="match status" value="1"/>
</dbReference>
<feature type="domain" description="Multidrug resistance protein MdtA-like barrel-sandwich hybrid" evidence="2">
    <location>
        <begin position="65"/>
        <end position="215"/>
    </location>
</feature>
<dbReference type="Proteomes" id="UP000215595">
    <property type="component" value="Unassembled WGS sequence"/>
</dbReference>
<evidence type="ECO:0000256" key="1">
    <source>
        <dbReference type="SAM" id="Phobius"/>
    </source>
</evidence>
<organism evidence="3 4">
    <name type="scientific">Brevundimonas subvibrioides</name>
    <dbReference type="NCBI Taxonomy" id="74313"/>
    <lineage>
        <taxon>Bacteria</taxon>
        <taxon>Pseudomonadati</taxon>
        <taxon>Pseudomonadota</taxon>
        <taxon>Alphaproteobacteria</taxon>
        <taxon>Caulobacterales</taxon>
        <taxon>Caulobacteraceae</taxon>
        <taxon>Brevundimonas</taxon>
    </lineage>
</organism>
<dbReference type="PANTHER" id="PTHR30469">
    <property type="entry name" value="MULTIDRUG RESISTANCE PROTEIN MDTA"/>
    <property type="match status" value="1"/>
</dbReference>
<name>A0A258FVT4_9CAUL</name>
<keyword evidence="1" id="KW-1133">Transmembrane helix</keyword>
<gene>
    <name evidence="3" type="ORF">B7Z01_00055</name>
</gene>
<dbReference type="Pfam" id="PF25917">
    <property type="entry name" value="BSH_RND"/>
    <property type="match status" value="1"/>
</dbReference>
<protein>
    <recommendedName>
        <fullName evidence="2">Multidrug resistance protein MdtA-like barrel-sandwich hybrid domain-containing protein</fullName>
    </recommendedName>
</protein>
<dbReference type="AlphaFoldDB" id="A0A258FVT4"/>
<dbReference type="InterPro" id="IPR058625">
    <property type="entry name" value="MdtA-like_BSH"/>
</dbReference>
<accession>A0A258FVT4</accession>
<evidence type="ECO:0000313" key="3">
    <source>
        <dbReference type="EMBL" id="OYX36088.1"/>
    </source>
</evidence>
<dbReference type="GO" id="GO:1990281">
    <property type="term" value="C:efflux pump complex"/>
    <property type="evidence" value="ECO:0007669"/>
    <property type="project" value="TreeGrafter"/>
</dbReference>